<dbReference type="Proteomes" id="UP000314294">
    <property type="component" value="Unassembled WGS sequence"/>
</dbReference>
<feature type="compositionally biased region" description="Polar residues" evidence="1">
    <location>
        <begin position="1"/>
        <end position="23"/>
    </location>
</feature>
<comment type="caution">
    <text evidence="2">The sequence shown here is derived from an EMBL/GenBank/DDBJ whole genome shotgun (WGS) entry which is preliminary data.</text>
</comment>
<evidence type="ECO:0000313" key="2">
    <source>
        <dbReference type="EMBL" id="TNN73532.1"/>
    </source>
</evidence>
<organism evidence="2 3">
    <name type="scientific">Liparis tanakae</name>
    <name type="common">Tanaka's snailfish</name>
    <dbReference type="NCBI Taxonomy" id="230148"/>
    <lineage>
        <taxon>Eukaryota</taxon>
        <taxon>Metazoa</taxon>
        <taxon>Chordata</taxon>
        <taxon>Craniata</taxon>
        <taxon>Vertebrata</taxon>
        <taxon>Euteleostomi</taxon>
        <taxon>Actinopterygii</taxon>
        <taxon>Neopterygii</taxon>
        <taxon>Teleostei</taxon>
        <taxon>Neoteleostei</taxon>
        <taxon>Acanthomorphata</taxon>
        <taxon>Eupercaria</taxon>
        <taxon>Perciformes</taxon>
        <taxon>Cottioidei</taxon>
        <taxon>Cottales</taxon>
        <taxon>Liparidae</taxon>
        <taxon>Liparis</taxon>
    </lineage>
</organism>
<accession>A0A4Z2I868</accession>
<evidence type="ECO:0000313" key="3">
    <source>
        <dbReference type="Proteomes" id="UP000314294"/>
    </source>
</evidence>
<protein>
    <submittedName>
        <fullName evidence="2">Uncharacterized protein</fullName>
    </submittedName>
</protein>
<proteinExistence type="predicted"/>
<sequence length="61" mass="6883">MSTTEHPISITSFPVAKQNNESPASAVDDYGIYLQETDMEENEGMKVDDSDKAIRIHRRGR</sequence>
<keyword evidence="3" id="KW-1185">Reference proteome</keyword>
<name>A0A4Z2I868_9TELE</name>
<dbReference type="AlphaFoldDB" id="A0A4Z2I868"/>
<feature type="region of interest" description="Disordered" evidence="1">
    <location>
        <begin position="1"/>
        <end position="27"/>
    </location>
</feature>
<gene>
    <name evidence="2" type="ORF">EYF80_016127</name>
</gene>
<dbReference type="EMBL" id="SRLO01000123">
    <property type="protein sequence ID" value="TNN73532.1"/>
    <property type="molecule type" value="Genomic_DNA"/>
</dbReference>
<reference evidence="2 3" key="1">
    <citation type="submission" date="2019-03" db="EMBL/GenBank/DDBJ databases">
        <title>First draft genome of Liparis tanakae, snailfish: a comprehensive survey of snailfish specific genes.</title>
        <authorList>
            <person name="Kim W."/>
            <person name="Song I."/>
            <person name="Jeong J.-H."/>
            <person name="Kim D."/>
            <person name="Kim S."/>
            <person name="Ryu S."/>
            <person name="Song J.Y."/>
            <person name="Lee S.K."/>
        </authorList>
    </citation>
    <scope>NUCLEOTIDE SEQUENCE [LARGE SCALE GENOMIC DNA]</scope>
    <source>
        <tissue evidence="2">Muscle</tissue>
    </source>
</reference>
<evidence type="ECO:0000256" key="1">
    <source>
        <dbReference type="SAM" id="MobiDB-lite"/>
    </source>
</evidence>